<keyword evidence="3" id="KW-1185">Reference proteome</keyword>
<dbReference type="AlphaFoldDB" id="A0A2B7XDW8"/>
<protein>
    <submittedName>
        <fullName evidence="2">Uncharacterized protein</fullName>
    </submittedName>
</protein>
<sequence length="432" mass="46946">MAEQFFAPSSTQQPRSTSPAPAVTANQAAASTPVDDFAPLPPARTTATAAATNEADDVLAEYNAALAADPSLRSAAQISEWEDYDTLIAKHPELMAPVVVTRKEKTFYKSKDKWDCGHEGPEVTTDIETEDDEVGILINECRGLCPKCLDPTKNPALKREAVVDGKVYYMSKDKWECGHEGEETRTDIEKDPRGELSVLINEMRGICPKCMEKWHKLDSKDDNDGVERRGPSCGPAGRISSLPTYDEAREEEGQLGTDDTADQLRTQIGLLDLDDGPTKGKGVQGALTPGASVAAGASSSASGLAPKVSPADGDMAHDIKPNKPPDFIDDDNYNRGNEGHGYQDDNEGYYDKDGRYHYYEDEEEDDVDDTAPKAKTEARPRERQFVETVLEDVDDFEDLPGPAPAKPDTAVLSGSGICDKVYVVVEQKKAGQ</sequence>
<proteinExistence type="predicted"/>
<dbReference type="Proteomes" id="UP000223968">
    <property type="component" value="Unassembled WGS sequence"/>
</dbReference>
<accession>A0A2B7XDW8</accession>
<evidence type="ECO:0000313" key="2">
    <source>
        <dbReference type="EMBL" id="PGH06932.1"/>
    </source>
</evidence>
<feature type="compositionally biased region" description="Basic and acidic residues" evidence="1">
    <location>
        <begin position="218"/>
        <end position="230"/>
    </location>
</feature>
<feature type="region of interest" description="Disordered" evidence="1">
    <location>
        <begin position="1"/>
        <end position="49"/>
    </location>
</feature>
<feature type="compositionally biased region" description="Low complexity" evidence="1">
    <location>
        <begin position="7"/>
        <end position="33"/>
    </location>
</feature>
<gene>
    <name evidence="2" type="ORF">AJ79_06405</name>
</gene>
<evidence type="ECO:0000256" key="1">
    <source>
        <dbReference type="SAM" id="MobiDB-lite"/>
    </source>
</evidence>
<feature type="compositionally biased region" description="Basic and acidic residues" evidence="1">
    <location>
        <begin position="370"/>
        <end position="382"/>
    </location>
</feature>
<organism evidence="2 3">
    <name type="scientific">Helicocarpus griseus UAMH5409</name>
    <dbReference type="NCBI Taxonomy" id="1447875"/>
    <lineage>
        <taxon>Eukaryota</taxon>
        <taxon>Fungi</taxon>
        <taxon>Dikarya</taxon>
        <taxon>Ascomycota</taxon>
        <taxon>Pezizomycotina</taxon>
        <taxon>Eurotiomycetes</taxon>
        <taxon>Eurotiomycetidae</taxon>
        <taxon>Onygenales</taxon>
        <taxon>Ajellomycetaceae</taxon>
        <taxon>Helicocarpus</taxon>
    </lineage>
</organism>
<dbReference type="OrthoDB" id="4187608at2759"/>
<feature type="compositionally biased region" description="Basic and acidic residues" evidence="1">
    <location>
        <begin position="337"/>
        <end position="359"/>
    </location>
</feature>
<dbReference type="EMBL" id="PDNB01000113">
    <property type="protein sequence ID" value="PGH06932.1"/>
    <property type="molecule type" value="Genomic_DNA"/>
</dbReference>
<feature type="region of interest" description="Disordered" evidence="1">
    <location>
        <begin position="218"/>
        <end position="261"/>
    </location>
</feature>
<comment type="caution">
    <text evidence="2">The sequence shown here is derived from an EMBL/GenBank/DDBJ whole genome shotgun (WGS) entry which is preliminary data.</text>
</comment>
<feature type="compositionally biased region" description="Basic and acidic residues" evidence="1">
    <location>
        <begin position="314"/>
        <end position="323"/>
    </location>
</feature>
<name>A0A2B7XDW8_9EURO</name>
<evidence type="ECO:0000313" key="3">
    <source>
        <dbReference type="Proteomes" id="UP000223968"/>
    </source>
</evidence>
<feature type="compositionally biased region" description="Low complexity" evidence="1">
    <location>
        <begin position="293"/>
        <end position="303"/>
    </location>
</feature>
<reference evidence="2 3" key="1">
    <citation type="submission" date="2017-10" db="EMBL/GenBank/DDBJ databases">
        <title>Comparative genomics in systemic dimorphic fungi from Ajellomycetaceae.</title>
        <authorList>
            <person name="Munoz J.F."/>
            <person name="Mcewen J.G."/>
            <person name="Clay O.K."/>
            <person name="Cuomo C.A."/>
        </authorList>
    </citation>
    <scope>NUCLEOTIDE SEQUENCE [LARGE SCALE GENOMIC DNA]</scope>
    <source>
        <strain evidence="2 3">UAMH5409</strain>
    </source>
</reference>
<feature type="region of interest" description="Disordered" evidence="1">
    <location>
        <begin position="293"/>
        <end position="382"/>
    </location>
</feature>
<feature type="compositionally biased region" description="Acidic residues" evidence="1">
    <location>
        <begin position="360"/>
        <end position="369"/>
    </location>
</feature>